<feature type="compositionally biased region" description="Low complexity" evidence="11">
    <location>
        <begin position="463"/>
        <end position="474"/>
    </location>
</feature>
<feature type="region of interest" description="Disordered" evidence="11">
    <location>
        <begin position="1074"/>
        <end position="1152"/>
    </location>
</feature>
<dbReference type="SUPFAM" id="SSF52172">
    <property type="entry name" value="CheY-like"/>
    <property type="match status" value="1"/>
</dbReference>
<feature type="domain" description="Protein kinase" evidence="12">
    <location>
        <begin position="1840"/>
        <end position="2221"/>
    </location>
</feature>
<evidence type="ECO:0000259" key="15">
    <source>
        <dbReference type="PROSITE" id="PS51285"/>
    </source>
</evidence>
<feature type="compositionally biased region" description="Acidic residues" evidence="11">
    <location>
        <begin position="1309"/>
        <end position="1327"/>
    </location>
</feature>
<dbReference type="Pfam" id="PF00072">
    <property type="entry name" value="Response_reg"/>
    <property type="match status" value="1"/>
</dbReference>
<reference evidence="16 17" key="1">
    <citation type="journal article" date="2019" name="Sci. Rep.">
        <title>Comparative genomics of chytrid fungi reveal insights into the obligate biotrophic and pathogenic lifestyle of Synchytrium endobioticum.</title>
        <authorList>
            <person name="van de Vossenberg B.T.L.H."/>
            <person name="Warris S."/>
            <person name="Nguyen H.D.T."/>
            <person name="van Gent-Pelzer M.P.E."/>
            <person name="Joly D.L."/>
            <person name="van de Geest H.C."/>
            <person name="Bonants P.J.M."/>
            <person name="Smith D.S."/>
            <person name="Levesque C.A."/>
            <person name="van der Lee T.A.J."/>
        </authorList>
    </citation>
    <scope>NUCLEOTIDE SEQUENCE [LARGE SCALE GENOMIC DNA]</scope>
    <source>
        <strain evidence="16 17">MB42</strain>
    </source>
</reference>
<feature type="compositionally biased region" description="Polar residues" evidence="11">
    <location>
        <begin position="636"/>
        <end position="650"/>
    </location>
</feature>
<dbReference type="Pfam" id="PF00069">
    <property type="entry name" value="Pkinase"/>
    <property type="match status" value="2"/>
</dbReference>
<comment type="caution">
    <text evidence="16">The sequence shown here is derived from an EMBL/GenBank/DDBJ whole genome shotgun (WGS) entry which is preliminary data.</text>
</comment>
<evidence type="ECO:0000259" key="13">
    <source>
        <dbReference type="PROSITE" id="PS50110"/>
    </source>
</evidence>
<dbReference type="InterPro" id="IPR011006">
    <property type="entry name" value="CheY-like_superfamily"/>
</dbReference>
<dbReference type="Gene3D" id="3.30.200.20">
    <property type="entry name" value="Phosphorylase Kinase, domain 1"/>
    <property type="match status" value="1"/>
</dbReference>
<dbReference type="InterPro" id="IPR050236">
    <property type="entry name" value="Ser_Thr_kinase_AGC"/>
</dbReference>
<feature type="region of interest" description="Disordered" evidence="11">
    <location>
        <begin position="683"/>
        <end position="716"/>
    </location>
</feature>
<dbReference type="CDD" id="cd05579">
    <property type="entry name" value="STKc_MAST_like"/>
    <property type="match status" value="1"/>
</dbReference>
<dbReference type="GO" id="GO:0004674">
    <property type="term" value="F:protein serine/threonine kinase activity"/>
    <property type="evidence" value="ECO:0007669"/>
    <property type="project" value="UniProtKB-KW"/>
</dbReference>
<feature type="compositionally biased region" description="Low complexity" evidence="11">
    <location>
        <begin position="2284"/>
        <end position="2315"/>
    </location>
</feature>
<dbReference type="InterPro" id="IPR035965">
    <property type="entry name" value="PAS-like_dom_sf"/>
</dbReference>
<evidence type="ECO:0000259" key="14">
    <source>
        <dbReference type="PROSITE" id="PS50112"/>
    </source>
</evidence>
<feature type="compositionally biased region" description="Basic and acidic residues" evidence="11">
    <location>
        <begin position="1687"/>
        <end position="1696"/>
    </location>
</feature>
<comment type="catalytic activity">
    <reaction evidence="8">
        <text>L-seryl-[protein] + ATP = O-phospho-L-seryl-[protein] + ADP + H(+)</text>
        <dbReference type="Rhea" id="RHEA:17989"/>
        <dbReference type="Rhea" id="RHEA-COMP:9863"/>
        <dbReference type="Rhea" id="RHEA-COMP:11604"/>
        <dbReference type="ChEBI" id="CHEBI:15378"/>
        <dbReference type="ChEBI" id="CHEBI:29999"/>
        <dbReference type="ChEBI" id="CHEBI:30616"/>
        <dbReference type="ChEBI" id="CHEBI:83421"/>
        <dbReference type="ChEBI" id="CHEBI:456216"/>
        <dbReference type="EC" id="2.7.11.1"/>
    </reaction>
</comment>
<feature type="region of interest" description="Disordered" evidence="11">
    <location>
        <begin position="67"/>
        <end position="199"/>
    </location>
</feature>
<organism evidence="16 17">
    <name type="scientific">Synchytrium endobioticum</name>
    <dbReference type="NCBI Taxonomy" id="286115"/>
    <lineage>
        <taxon>Eukaryota</taxon>
        <taxon>Fungi</taxon>
        <taxon>Fungi incertae sedis</taxon>
        <taxon>Chytridiomycota</taxon>
        <taxon>Chytridiomycota incertae sedis</taxon>
        <taxon>Chytridiomycetes</taxon>
        <taxon>Synchytriales</taxon>
        <taxon>Synchytriaceae</taxon>
        <taxon>Synchytrium</taxon>
    </lineage>
</organism>
<dbReference type="GO" id="GO:0000160">
    <property type="term" value="P:phosphorelay signal transduction system"/>
    <property type="evidence" value="ECO:0007669"/>
    <property type="project" value="InterPro"/>
</dbReference>
<dbReference type="PROSITE" id="PS50110">
    <property type="entry name" value="RESPONSE_REGULATORY"/>
    <property type="match status" value="1"/>
</dbReference>
<dbReference type="PANTHER" id="PTHR24356:SF1">
    <property type="entry name" value="SERINE_THREONINE-PROTEIN KINASE GREATWALL"/>
    <property type="match status" value="1"/>
</dbReference>
<feature type="modified residue" description="4-aspartylphosphate" evidence="9">
    <location>
        <position position="2589"/>
    </location>
</feature>
<dbReference type="EMBL" id="QEAN01000101">
    <property type="protein sequence ID" value="TPX48370.1"/>
    <property type="molecule type" value="Genomic_DNA"/>
</dbReference>
<feature type="compositionally biased region" description="Low complexity" evidence="11">
    <location>
        <begin position="93"/>
        <end position="106"/>
    </location>
</feature>
<dbReference type="FunFam" id="3.30.200.20:FF:001008">
    <property type="entry name" value="Serine/threonine-protein kinase cek1"/>
    <property type="match status" value="1"/>
</dbReference>
<feature type="compositionally biased region" description="Low complexity" evidence="11">
    <location>
        <begin position="117"/>
        <end position="134"/>
    </location>
</feature>
<evidence type="ECO:0000313" key="16">
    <source>
        <dbReference type="EMBL" id="TPX48370.1"/>
    </source>
</evidence>
<feature type="region of interest" description="Disordered" evidence="11">
    <location>
        <begin position="837"/>
        <end position="862"/>
    </location>
</feature>
<dbReference type="Gene3D" id="3.30.450.20">
    <property type="entry name" value="PAS domain"/>
    <property type="match status" value="1"/>
</dbReference>
<dbReference type="GO" id="GO:0005737">
    <property type="term" value="C:cytoplasm"/>
    <property type="evidence" value="ECO:0007669"/>
    <property type="project" value="TreeGrafter"/>
</dbReference>
<feature type="compositionally biased region" description="Low complexity" evidence="11">
    <location>
        <begin position="287"/>
        <end position="318"/>
    </location>
</feature>
<keyword evidence="17" id="KW-1185">Reference proteome</keyword>
<comment type="catalytic activity">
    <reaction evidence="7">
        <text>L-threonyl-[protein] + ATP = O-phospho-L-threonyl-[protein] + ADP + H(+)</text>
        <dbReference type="Rhea" id="RHEA:46608"/>
        <dbReference type="Rhea" id="RHEA-COMP:11060"/>
        <dbReference type="Rhea" id="RHEA-COMP:11605"/>
        <dbReference type="ChEBI" id="CHEBI:15378"/>
        <dbReference type="ChEBI" id="CHEBI:30013"/>
        <dbReference type="ChEBI" id="CHEBI:30616"/>
        <dbReference type="ChEBI" id="CHEBI:61977"/>
        <dbReference type="ChEBI" id="CHEBI:456216"/>
        <dbReference type="EC" id="2.7.11.1"/>
    </reaction>
</comment>
<evidence type="ECO:0000313" key="17">
    <source>
        <dbReference type="Proteomes" id="UP000317494"/>
    </source>
</evidence>
<name>A0A507DBU0_9FUNG</name>
<dbReference type="PROSITE" id="PS50011">
    <property type="entry name" value="PROTEIN_KINASE_DOM"/>
    <property type="match status" value="1"/>
</dbReference>
<keyword evidence="6" id="KW-0067">ATP-binding</keyword>
<feature type="compositionally biased region" description="Basic and acidic residues" evidence="11">
    <location>
        <begin position="67"/>
        <end position="87"/>
    </location>
</feature>
<feature type="compositionally biased region" description="Polar residues" evidence="11">
    <location>
        <begin position="692"/>
        <end position="702"/>
    </location>
</feature>
<evidence type="ECO:0000256" key="6">
    <source>
        <dbReference type="ARBA" id="ARBA00022840"/>
    </source>
</evidence>
<evidence type="ECO:0000256" key="7">
    <source>
        <dbReference type="ARBA" id="ARBA00047899"/>
    </source>
</evidence>
<feature type="region of interest" description="Disordered" evidence="11">
    <location>
        <begin position="2355"/>
        <end position="2528"/>
    </location>
</feature>
<feature type="region of interest" description="Disordered" evidence="11">
    <location>
        <begin position="630"/>
        <end position="650"/>
    </location>
</feature>
<evidence type="ECO:0000256" key="11">
    <source>
        <dbReference type="SAM" id="MobiDB-lite"/>
    </source>
</evidence>
<dbReference type="Proteomes" id="UP000317494">
    <property type="component" value="Unassembled WGS sequence"/>
</dbReference>
<dbReference type="InterPro" id="IPR008271">
    <property type="entry name" value="Ser/Thr_kinase_AS"/>
</dbReference>
<feature type="compositionally biased region" description="Polar residues" evidence="11">
    <location>
        <begin position="107"/>
        <end position="116"/>
    </location>
</feature>
<dbReference type="STRING" id="286115.A0A507DBU0"/>
<keyword evidence="4" id="KW-0547">Nucleotide-binding</keyword>
<dbReference type="SMART" id="SM00220">
    <property type="entry name" value="S_TKc"/>
    <property type="match status" value="1"/>
</dbReference>
<feature type="compositionally biased region" description="Low complexity" evidence="11">
    <location>
        <begin position="1091"/>
        <end position="1103"/>
    </location>
</feature>
<feature type="region of interest" description="Disordered" evidence="11">
    <location>
        <begin position="245"/>
        <end position="329"/>
    </location>
</feature>
<dbReference type="InterPro" id="IPR011009">
    <property type="entry name" value="Kinase-like_dom_sf"/>
</dbReference>
<dbReference type="SUPFAM" id="SSF56112">
    <property type="entry name" value="Protein kinase-like (PK-like)"/>
    <property type="match status" value="1"/>
</dbReference>
<feature type="compositionally biased region" description="Polar residues" evidence="11">
    <location>
        <begin position="504"/>
        <end position="520"/>
    </location>
</feature>
<dbReference type="InterPro" id="IPR000719">
    <property type="entry name" value="Prot_kinase_dom"/>
</dbReference>
<feature type="domain" description="PAS" evidence="14">
    <location>
        <begin position="1174"/>
        <end position="1204"/>
    </location>
</feature>
<dbReference type="CDD" id="cd00130">
    <property type="entry name" value="PAS"/>
    <property type="match status" value="1"/>
</dbReference>
<feature type="compositionally biased region" description="Polar residues" evidence="11">
    <location>
        <begin position="187"/>
        <end position="197"/>
    </location>
</feature>
<feature type="region of interest" description="Disordered" evidence="11">
    <location>
        <begin position="437"/>
        <end position="546"/>
    </location>
</feature>
<evidence type="ECO:0000256" key="10">
    <source>
        <dbReference type="SAM" id="Coils"/>
    </source>
</evidence>
<evidence type="ECO:0000256" key="3">
    <source>
        <dbReference type="ARBA" id="ARBA00022679"/>
    </source>
</evidence>
<feature type="compositionally biased region" description="Basic residues" evidence="11">
    <location>
        <begin position="1109"/>
        <end position="1118"/>
    </location>
</feature>
<accession>A0A507DBU0</accession>
<feature type="compositionally biased region" description="Polar residues" evidence="11">
    <location>
        <begin position="481"/>
        <end position="497"/>
    </location>
</feature>
<evidence type="ECO:0000256" key="8">
    <source>
        <dbReference type="ARBA" id="ARBA00048679"/>
    </source>
</evidence>
<proteinExistence type="predicted"/>
<dbReference type="GO" id="GO:0005524">
    <property type="term" value="F:ATP binding"/>
    <property type="evidence" value="ECO:0007669"/>
    <property type="project" value="UniProtKB-KW"/>
</dbReference>
<evidence type="ECO:0000256" key="1">
    <source>
        <dbReference type="ARBA" id="ARBA00012513"/>
    </source>
</evidence>
<gene>
    <name evidence="16" type="ORF">SeMB42_g03021</name>
</gene>
<dbReference type="InterPro" id="IPR001789">
    <property type="entry name" value="Sig_transdc_resp-reg_receiver"/>
</dbReference>
<feature type="compositionally biased region" description="Low complexity" evidence="11">
    <location>
        <begin position="522"/>
        <end position="537"/>
    </location>
</feature>
<feature type="region of interest" description="Disordered" evidence="11">
    <location>
        <begin position="1800"/>
        <end position="1826"/>
    </location>
</feature>
<feature type="compositionally biased region" description="Pro residues" evidence="11">
    <location>
        <begin position="1133"/>
        <end position="1144"/>
    </location>
</feature>
<protein>
    <recommendedName>
        <fullName evidence="1">non-specific serine/threonine protein kinase</fullName>
        <ecNumber evidence="1">2.7.11.1</ecNumber>
    </recommendedName>
</protein>
<keyword evidence="9" id="KW-0597">Phosphoprotein</keyword>
<keyword evidence="3" id="KW-0808">Transferase</keyword>
<dbReference type="SUPFAM" id="SSF55785">
    <property type="entry name" value="PYP-like sensor domain (PAS domain)"/>
    <property type="match status" value="1"/>
</dbReference>
<dbReference type="InterPro" id="IPR000961">
    <property type="entry name" value="AGC-kinase_C"/>
</dbReference>
<feature type="region of interest" description="Disordered" evidence="11">
    <location>
        <begin position="1293"/>
        <end position="1339"/>
    </location>
</feature>
<feature type="compositionally biased region" description="Low complexity" evidence="11">
    <location>
        <begin position="2355"/>
        <end position="2369"/>
    </location>
</feature>
<evidence type="ECO:0000256" key="9">
    <source>
        <dbReference type="PROSITE-ProRule" id="PRU00169"/>
    </source>
</evidence>
<feature type="domain" description="Response regulatory" evidence="13">
    <location>
        <begin position="2539"/>
        <end position="2653"/>
    </location>
</feature>
<feature type="region of interest" description="Disordered" evidence="11">
    <location>
        <begin position="2280"/>
        <end position="2330"/>
    </location>
</feature>
<feature type="coiled-coil region" evidence="10">
    <location>
        <begin position="1397"/>
        <end position="1435"/>
    </location>
</feature>
<feature type="compositionally biased region" description="Polar residues" evidence="11">
    <location>
        <begin position="147"/>
        <end position="166"/>
    </location>
</feature>
<keyword evidence="2" id="KW-0723">Serine/threonine-protein kinase</keyword>
<feature type="domain" description="AGC-kinase C-terminal" evidence="15">
    <location>
        <begin position="2222"/>
        <end position="2346"/>
    </location>
</feature>
<dbReference type="PROSITE" id="PS51285">
    <property type="entry name" value="AGC_KINASE_CTER"/>
    <property type="match status" value="1"/>
</dbReference>
<feature type="region of interest" description="Disordered" evidence="11">
    <location>
        <begin position="1665"/>
        <end position="1724"/>
    </location>
</feature>
<sequence>MRDWSDLNYADYAVPTEDALSTVHCPSSIVHRPSSLLRYIGCGEQVKTQTSQSELVVAAYPLLKGMPDEIPHRLSDKPARIKNERKPSPLNPASSSAATTSIASGANPNSTVHSASPLQQHAPLQIPHQPQPQHLHQRIDITPPQPRNSTSADPSEHSGGSQTSSHSAQSPPPLPSTSPSSPYIHFSASSSDANQSPYGHIAPSTVVPLADIENSGAIAIRKRNLQVPSSLRRLSRSFSDNETIEGVSPLMGGGPTPFLGQSSTASPLASAKPMPVSSHAPIRKPSHSSASDSDQSDVATSIIPVSPNNTNSPPVSNVRLSSSTQRRRGSVLDTAGWNCSFALPAVMQSEASSPHRPGPYLPTSEESEELYRKWKSPPEPTTPGTPWQIAPSAVPSLTCPIPIPPASQRTENPIPPAPRHLYFLSTSAPELMRLSHPLEPSSARSPSPVAHQRVISPLPPQKSVSSNSGSKSRSPLVPISGSPSFSPSVGHVQQRTSTSERRQGNSLALLTSPLVPNNQAMPPLSSSSLPTPASSLPIGAESSKARRIRTATGTPEYTLSPRRKGSNASVAAATAQITTGSPRTMTHNEYQTYMNILDKSRQAKNHRWKPLEPVAIWPPIQDSLALPLASARPSPSRLNASGQTTSRPSSIFDSPILHAISMAGDFRSPSPFFQLDDYEDDDYDTERESALAGSTSRNSSLASRGAERLPNRPSRTGRHLYVYTTPIVEHGNFNVGLSPTVTPSMSPPTSFYSHGSNFTPSQPMSTCAASHPVERPRELNRSLSDSNLDDFLKGYQESKNQLNVAKITCDAEVSRIIADLHEYVERRLQDIFDTGSPVEASYKRTPSAEPGTRPSEVHQAPHQHRISIASTFSDASSSGVDSVPRSATGAGALHNISISNIPPTYYPVNNINATINDNTSVKSTRAPSQQRLSLASTRTLDSFHSVEDAPPSAFEIAIADLTAVGQNVLDMDASQLPEGGKSRDIVDRLLNLYYQWRDHPYWPCQDSVKRLLLAFSEVSRLVESLEEDERSWTAAVSDRVAAMNKAHAVTNSNQSEVGPPPPSARPTVADRVFERRGSSASSLAGTDDESSASGSFSESGAEGPQSPPARRRRRKHNVRASMAGSGPSTPSLPTRPPRPPPSPLIDPRSLPQQHDWSLRKLHKETSHSQSLNVMMEVDPDGIIRYISPVVSKVVGYDAEDLVGKRPAFLAEELDARLWTEAVNGLMSTSIPHNGSVPSDAQVGTEIRYRARIKDGRWVQMEGKGIAIYDRVTGKAISTIWITCPVTLIGEGWEDLDDDEVDESNHDSLEEGEDEDSNLSGTEDETEENDHIPEDGEPPTNIITDILEVLMTTTPTETSTLTDTIPLEGTPAMVCCNICERTVPAFMLADHTVICKDLHQAEQDIVLTNDELREVCRQVADRHEELETQLEDLDDIARTYVGRLNGILKDVLANVEAAISLTVPEDDDECVSRHRMSSQRLVVSSNTPPLHPLTDSSFVDEIPDYVTRARRLAEWRLPDEVEFYPPSIPTTPTGSTPPSPSLSNLQAKNVDPDLAAVGMSVLQICLVAARLINDKGINCGRMKTSLVKYNEAAANEEAERQKIDTLQLAETTIIGLAGTSPLDLTPTVSNTSHCSNDSYRGSASSINHDNSGSKCQTATVNVAEPWIMKSDDGASTSKPSTRRKGHRTLKDPPTDRHTRGRSKPTPPILDDVNNEGGPCTTPLFAGSPHVSRFKTFLSSILGRDASRDRRTPPASPRTSSANRLEGSHSDSTRSMQFQRHKSSEFHSQSLADLAADCNDVSLTSHNPAGPESSTPGSFISPRSPTTATPMLQRATPSIRDFEIIKPISKGAFGSVYLAKRRLTGEYYAVKVLRKSDMVAKNQVTNIKAERMILTQLDSPYVVKLYFSFQTRENLYLVMEYLNGGDCAALIKAIGQLDEKWAKGYIAELVLALEYLHERGIVHRDLKPDNMLIDQNGHIKLTDFGLSRAGFRGRTAPVVWDKPSSFVPPIPSNNTTGSAPSIAIFNNTPTTTSPHFKPVDYSSSFYITAVPSITVSPSASNQQHQQQPQSLSTPPLLPITSPFIHPTAVLSNVMSSPALFPVMTGTPPSEERSHHFAQRPYGFVGTPDYIAPESIADIGQSSVDWWAVGVILYEFLYGIPPFHAETPPQVFENILNRNIDWQEDEVDISPEARDLMEGLMCSDFKERLGSKGGAAEVKAHPFFADIKWDELASVEPGFIPKVKDKEDTEYFDNRGARKSFLDDEEIDAPPSPRDKHAIVADSQTCNNNTPGTSSPSSPVSLHTSVWQSASATSATASPIRRDSKPDTPSNADFGEFVYKNLPALEKANAVIVKKLQSGLSQSSNGSTASLSERGRESRSRHSTVATGRQRQPSVSSIDISAINTPTMDSTSPTHETLMLGEHVKLRPKVLEQVTRSRRNSLPSRLRTQSGPVAGGNNAANSVVTASAGDHSIASNSGSNSQGGGQYSPEQHLQTAKQQLLLQQQAHSRSGNRGRTRASSRTESVLAPRRDCGVSEGARPIDVLVVDDNHLFCKIMETMLTKLNCRVVVVRNGAEAIRSAMGSVKFDVIFMDIRMPIVDGETAARMIKWINNINRYTPIIAVTAYEQTYAIVDLFEHTLPKPVSKDLIHRILLWLPNHAA</sequence>
<evidence type="ECO:0000256" key="2">
    <source>
        <dbReference type="ARBA" id="ARBA00022527"/>
    </source>
</evidence>
<dbReference type="Gene3D" id="1.10.510.10">
    <property type="entry name" value="Transferase(Phosphotransferase) domain 1"/>
    <property type="match status" value="2"/>
</dbReference>
<dbReference type="GO" id="GO:0005634">
    <property type="term" value="C:nucleus"/>
    <property type="evidence" value="ECO:0007669"/>
    <property type="project" value="TreeGrafter"/>
</dbReference>
<dbReference type="InterPro" id="IPR000014">
    <property type="entry name" value="PAS"/>
</dbReference>
<dbReference type="SMART" id="SM00448">
    <property type="entry name" value="REC"/>
    <property type="match status" value="1"/>
</dbReference>
<evidence type="ECO:0000256" key="4">
    <source>
        <dbReference type="ARBA" id="ARBA00022741"/>
    </source>
</evidence>
<dbReference type="Gene3D" id="3.40.50.2300">
    <property type="match status" value="1"/>
</dbReference>
<dbReference type="CDD" id="cd17546">
    <property type="entry name" value="REC_hyHK_CKI1_RcsC-like"/>
    <property type="match status" value="1"/>
</dbReference>
<feature type="compositionally biased region" description="Low complexity" evidence="11">
    <location>
        <begin position="2488"/>
        <end position="2502"/>
    </location>
</feature>
<evidence type="ECO:0000256" key="5">
    <source>
        <dbReference type="ARBA" id="ARBA00022777"/>
    </source>
</evidence>
<evidence type="ECO:0000259" key="12">
    <source>
        <dbReference type="PROSITE" id="PS50011"/>
    </source>
</evidence>
<dbReference type="FunFam" id="1.10.510.10:FF:000294">
    <property type="entry name" value="Serine/threonine-protein kinase OXI1"/>
    <property type="match status" value="1"/>
</dbReference>
<dbReference type="VEuPathDB" id="FungiDB:SeMB42_g03021"/>
<dbReference type="PANTHER" id="PTHR24356">
    <property type="entry name" value="SERINE/THREONINE-PROTEIN KINASE"/>
    <property type="match status" value="1"/>
</dbReference>
<keyword evidence="5" id="KW-0418">Kinase</keyword>
<dbReference type="PROSITE" id="PS50112">
    <property type="entry name" value="PAS"/>
    <property type="match status" value="1"/>
</dbReference>
<feature type="region of interest" description="Disordered" evidence="11">
    <location>
        <begin position="1742"/>
        <end position="1784"/>
    </location>
</feature>
<feature type="compositionally biased region" description="Polar residues" evidence="11">
    <location>
        <begin position="2381"/>
        <end position="2412"/>
    </location>
</feature>
<dbReference type="EC" id="2.7.11.1" evidence="1"/>
<feature type="compositionally biased region" description="Low complexity" evidence="11">
    <location>
        <begin position="2437"/>
        <end position="2477"/>
    </location>
</feature>
<feature type="region of interest" description="Disordered" evidence="11">
    <location>
        <begin position="348"/>
        <end position="419"/>
    </location>
</feature>
<keyword evidence="10" id="KW-0175">Coiled coil</keyword>
<dbReference type="PROSITE" id="PS00108">
    <property type="entry name" value="PROTEIN_KINASE_ST"/>
    <property type="match status" value="1"/>
</dbReference>